<dbReference type="AlphaFoldDB" id="A0AAV0ATN3"/>
<organism evidence="1 2">
    <name type="scientific">Phakopsora pachyrhizi</name>
    <name type="common">Asian soybean rust disease fungus</name>
    <dbReference type="NCBI Taxonomy" id="170000"/>
    <lineage>
        <taxon>Eukaryota</taxon>
        <taxon>Fungi</taxon>
        <taxon>Dikarya</taxon>
        <taxon>Basidiomycota</taxon>
        <taxon>Pucciniomycotina</taxon>
        <taxon>Pucciniomycetes</taxon>
        <taxon>Pucciniales</taxon>
        <taxon>Phakopsoraceae</taxon>
        <taxon>Phakopsora</taxon>
    </lineage>
</organism>
<evidence type="ECO:0000313" key="1">
    <source>
        <dbReference type="EMBL" id="CAH7671935.1"/>
    </source>
</evidence>
<dbReference type="Proteomes" id="UP001153365">
    <property type="component" value="Unassembled WGS sequence"/>
</dbReference>
<reference evidence="1" key="1">
    <citation type="submission" date="2022-06" db="EMBL/GenBank/DDBJ databases">
        <authorList>
            <consortium name="SYNGENTA / RWTH Aachen University"/>
        </authorList>
    </citation>
    <scope>NUCLEOTIDE SEQUENCE</scope>
</reference>
<gene>
    <name evidence="1" type="ORF">PPACK8108_LOCUS6787</name>
</gene>
<sequence>MIHIEVDRHQRMRAKAIEICWHNTKPIYSTNFQPTTPSNLDDLLQNKSHP</sequence>
<dbReference type="EMBL" id="CALTRL010001292">
    <property type="protein sequence ID" value="CAH7671935.1"/>
    <property type="molecule type" value="Genomic_DNA"/>
</dbReference>
<keyword evidence="2" id="KW-1185">Reference proteome</keyword>
<protein>
    <submittedName>
        <fullName evidence="1">Uncharacterized protein</fullName>
    </submittedName>
</protein>
<comment type="caution">
    <text evidence="1">The sequence shown here is derived from an EMBL/GenBank/DDBJ whole genome shotgun (WGS) entry which is preliminary data.</text>
</comment>
<name>A0AAV0ATN3_PHAPC</name>
<accession>A0AAV0ATN3</accession>
<evidence type="ECO:0000313" key="2">
    <source>
        <dbReference type="Proteomes" id="UP001153365"/>
    </source>
</evidence>
<proteinExistence type="predicted"/>